<dbReference type="InterPro" id="IPR011079">
    <property type="entry name" value="Ala_racemase_C"/>
</dbReference>
<dbReference type="SMART" id="SM01005">
    <property type="entry name" value="Ala_racemase_C"/>
    <property type="match status" value="1"/>
</dbReference>
<dbReference type="GO" id="GO:0005829">
    <property type="term" value="C:cytosol"/>
    <property type="evidence" value="ECO:0007669"/>
    <property type="project" value="TreeGrafter"/>
</dbReference>
<dbReference type="Gene3D" id="2.40.37.10">
    <property type="entry name" value="Lyase, Ornithine Decarboxylase, Chain A, domain 1"/>
    <property type="match status" value="1"/>
</dbReference>
<keyword evidence="2" id="KW-0663">Pyridoxal phosphate</keyword>
<proteinExistence type="predicted"/>
<evidence type="ECO:0000259" key="4">
    <source>
        <dbReference type="SMART" id="SM01005"/>
    </source>
</evidence>
<dbReference type="RefSeq" id="WP_276214917.1">
    <property type="nucleotide sequence ID" value="NZ_JARJLR010000249.1"/>
</dbReference>
<dbReference type="PANTHER" id="PTHR30511:SF0">
    <property type="entry name" value="ALANINE RACEMASE, CATABOLIC-RELATED"/>
    <property type="match status" value="1"/>
</dbReference>
<comment type="cofactor">
    <cofactor evidence="1">
        <name>pyridoxal 5'-phosphate</name>
        <dbReference type="ChEBI" id="CHEBI:597326"/>
    </cofactor>
</comment>
<feature type="non-terminal residue" evidence="5">
    <location>
        <position position="1"/>
    </location>
</feature>
<reference evidence="5" key="1">
    <citation type="submission" date="2023-03" db="EMBL/GenBank/DDBJ databases">
        <title>Draft assemblies of triclosan tolerant bacteria isolated from returned activated sludge.</title>
        <authorList>
            <person name="Van Hamelsveld S."/>
        </authorList>
    </citation>
    <scope>NUCLEOTIDE SEQUENCE</scope>
    <source>
        <strain evidence="5">GW210015_S63</strain>
    </source>
</reference>
<dbReference type="GO" id="GO:0030632">
    <property type="term" value="P:D-alanine biosynthetic process"/>
    <property type="evidence" value="ECO:0007669"/>
    <property type="project" value="TreeGrafter"/>
</dbReference>
<comment type="caution">
    <text evidence="5">The sequence shown here is derived from an EMBL/GenBank/DDBJ whole genome shotgun (WGS) entry which is preliminary data.</text>
</comment>
<evidence type="ECO:0000256" key="1">
    <source>
        <dbReference type="ARBA" id="ARBA00001933"/>
    </source>
</evidence>
<dbReference type="GO" id="GO:0008784">
    <property type="term" value="F:alanine racemase activity"/>
    <property type="evidence" value="ECO:0007669"/>
    <property type="project" value="TreeGrafter"/>
</dbReference>
<organism evidence="5 6">
    <name type="scientific">Pseudomonas citronellolis</name>
    <dbReference type="NCBI Taxonomy" id="53408"/>
    <lineage>
        <taxon>Bacteria</taxon>
        <taxon>Pseudomonadati</taxon>
        <taxon>Pseudomonadota</taxon>
        <taxon>Gammaproteobacteria</taxon>
        <taxon>Pseudomonadales</taxon>
        <taxon>Pseudomonadaceae</taxon>
        <taxon>Pseudomonas</taxon>
    </lineage>
</organism>
<dbReference type="SUPFAM" id="SSF50621">
    <property type="entry name" value="Alanine racemase C-terminal domain-like"/>
    <property type="match status" value="1"/>
</dbReference>
<dbReference type="InterPro" id="IPR009006">
    <property type="entry name" value="Ala_racemase/Decarboxylase_C"/>
</dbReference>
<dbReference type="Proteomes" id="UP001220662">
    <property type="component" value="Unassembled WGS sequence"/>
</dbReference>
<dbReference type="InterPro" id="IPR000821">
    <property type="entry name" value="Ala_racemase"/>
</dbReference>
<dbReference type="PANTHER" id="PTHR30511">
    <property type="entry name" value="ALANINE RACEMASE"/>
    <property type="match status" value="1"/>
</dbReference>
<accession>A0AAW6P9S2</accession>
<evidence type="ECO:0000256" key="2">
    <source>
        <dbReference type="ARBA" id="ARBA00022898"/>
    </source>
</evidence>
<name>A0AAW6P9S2_9PSED</name>
<sequence>DMLAVDLTDLPEATVGAPVELWGTQLPVDEVAAHAGTIGYELLTKVTARVPRKYSA</sequence>
<dbReference type="EMBL" id="JARJLR010000249">
    <property type="protein sequence ID" value="MDF3843071.1"/>
    <property type="molecule type" value="Genomic_DNA"/>
</dbReference>
<dbReference type="AlphaFoldDB" id="A0AAW6P9S2"/>
<evidence type="ECO:0000256" key="3">
    <source>
        <dbReference type="ARBA" id="ARBA00023235"/>
    </source>
</evidence>
<feature type="domain" description="Alanine racemase C-terminal" evidence="4">
    <location>
        <begin position="1"/>
        <end position="55"/>
    </location>
</feature>
<dbReference type="Pfam" id="PF00842">
    <property type="entry name" value="Ala_racemase_C"/>
    <property type="match status" value="1"/>
</dbReference>
<gene>
    <name evidence="5" type="ORF">P3W55_15265</name>
</gene>
<keyword evidence="3" id="KW-0413">Isomerase</keyword>
<evidence type="ECO:0000313" key="5">
    <source>
        <dbReference type="EMBL" id="MDF3843071.1"/>
    </source>
</evidence>
<evidence type="ECO:0000313" key="6">
    <source>
        <dbReference type="Proteomes" id="UP001220662"/>
    </source>
</evidence>
<protein>
    <submittedName>
        <fullName evidence="5">Alanine racemase C-terminal domain-containing protein</fullName>
    </submittedName>
</protein>
<dbReference type="GO" id="GO:0030170">
    <property type="term" value="F:pyridoxal phosphate binding"/>
    <property type="evidence" value="ECO:0007669"/>
    <property type="project" value="TreeGrafter"/>
</dbReference>